<dbReference type="InterPro" id="IPR001372">
    <property type="entry name" value="Dynein_light_chain_typ-1/2"/>
</dbReference>
<dbReference type="GO" id="GO:0005868">
    <property type="term" value="C:cytoplasmic dynein complex"/>
    <property type="evidence" value="ECO:0007669"/>
    <property type="project" value="TreeGrafter"/>
</dbReference>
<keyword evidence="11" id="KW-1185">Reference proteome</keyword>
<dbReference type="Proteomes" id="UP000492821">
    <property type="component" value="Unassembled WGS sequence"/>
</dbReference>
<evidence type="ECO:0000256" key="1">
    <source>
        <dbReference type="ARBA" id="ARBA00004123"/>
    </source>
</evidence>
<keyword evidence="4 10" id="KW-0963">Cytoplasm</keyword>
<reference evidence="11" key="1">
    <citation type="journal article" date="2013" name="Genetics">
        <title>The draft genome and transcriptome of Panagrellus redivivus are shaped by the harsh demands of a free-living lifestyle.</title>
        <authorList>
            <person name="Srinivasan J."/>
            <person name="Dillman A.R."/>
            <person name="Macchietto M.G."/>
            <person name="Heikkinen L."/>
            <person name="Lakso M."/>
            <person name="Fracchia K.M."/>
            <person name="Antoshechkin I."/>
            <person name="Mortazavi A."/>
            <person name="Wong G."/>
            <person name="Sternberg P.W."/>
        </authorList>
    </citation>
    <scope>NUCLEOTIDE SEQUENCE [LARGE SCALE GENOMIC DNA]</scope>
    <source>
        <strain evidence="11">MT8872</strain>
    </source>
</reference>
<evidence type="ECO:0000313" key="12">
    <source>
        <dbReference type="WBParaSite" id="Pan_g16336.t1"/>
    </source>
</evidence>
<name>A0A7E4V5G7_PANRE</name>
<accession>A0A7E4V5G7</accession>
<keyword evidence="7" id="KW-0653">Protein transport</keyword>
<comment type="similarity">
    <text evidence="10">Belongs to the dynein light chain family.</text>
</comment>
<dbReference type="AlphaFoldDB" id="A0A7E4V5G7"/>
<dbReference type="SMART" id="SM01375">
    <property type="entry name" value="Dynein_light"/>
    <property type="match status" value="1"/>
</dbReference>
<dbReference type="GO" id="GO:0005634">
    <property type="term" value="C:nucleus"/>
    <property type="evidence" value="ECO:0007669"/>
    <property type="project" value="UniProtKB-SubCell"/>
</dbReference>
<keyword evidence="3" id="KW-0813">Transport</keyword>
<dbReference type="GO" id="GO:0051028">
    <property type="term" value="P:mRNA transport"/>
    <property type="evidence" value="ECO:0007669"/>
    <property type="project" value="UniProtKB-KW"/>
</dbReference>
<dbReference type="WBParaSite" id="Pan_g16336.t1">
    <property type="protein sequence ID" value="Pan_g16336.t1"/>
    <property type="gene ID" value="Pan_g16336"/>
</dbReference>
<evidence type="ECO:0000313" key="11">
    <source>
        <dbReference type="Proteomes" id="UP000492821"/>
    </source>
</evidence>
<dbReference type="GO" id="GO:0045505">
    <property type="term" value="F:dynein intermediate chain binding"/>
    <property type="evidence" value="ECO:0007669"/>
    <property type="project" value="TreeGrafter"/>
</dbReference>
<keyword evidence="10" id="KW-0243">Dynein</keyword>
<dbReference type="Gene3D" id="3.30.740.10">
    <property type="entry name" value="Protein Inhibitor Of Neuronal Nitric Oxide Synthase"/>
    <property type="match status" value="1"/>
</dbReference>
<evidence type="ECO:0000256" key="6">
    <source>
        <dbReference type="ARBA" id="ARBA00022816"/>
    </source>
</evidence>
<keyword evidence="9" id="KW-0539">Nucleus</keyword>
<dbReference type="GO" id="GO:0007017">
    <property type="term" value="P:microtubule-based process"/>
    <property type="evidence" value="ECO:0007669"/>
    <property type="project" value="InterPro"/>
</dbReference>
<comment type="subcellular location">
    <subcellularLocation>
        <location evidence="2 10">Cytoplasm</location>
        <location evidence="2 10">Cytoskeleton</location>
    </subcellularLocation>
    <subcellularLocation>
        <location evidence="1">Nucleus</location>
    </subcellularLocation>
</comment>
<proteinExistence type="inferred from homology"/>
<keyword evidence="10" id="KW-0505">Motor protein</keyword>
<evidence type="ECO:0000256" key="3">
    <source>
        <dbReference type="ARBA" id="ARBA00022448"/>
    </source>
</evidence>
<reference evidence="12" key="2">
    <citation type="submission" date="2020-10" db="UniProtKB">
        <authorList>
            <consortium name="WormBaseParasite"/>
        </authorList>
    </citation>
    <scope>IDENTIFICATION</scope>
</reference>
<dbReference type="FunFam" id="3.30.740.10:FF:000005">
    <property type="entry name" value="Dynein light chain"/>
    <property type="match status" value="1"/>
</dbReference>
<keyword evidence="5 10" id="KW-0493">Microtubule</keyword>
<dbReference type="InterPro" id="IPR037177">
    <property type="entry name" value="DLC_sf"/>
</dbReference>
<sequence length="122" mass="13833">MAEINAPDYAKTRKWATVRINGERVNLATLKFATKYTVTIKASEMPVDMIEKAVLLADEGMQKNTDDGDIAAFIKQGFDQIFTPPWHCVVGRKFSSLITHEHGYFLYFFIGKLAVVLFKARD</sequence>
<evidence type="ECO:0000256" key="10">
    <source>
        <dbReference type="RuleBase" id="RU365010"/>
    </source>
</evidence>
<keyword evidence="6" id="KW-0509">mRNA transport</keyword>
<dbReference type="SUPFAM" id="SSF54648">
    <property type="entry name" value="DLC"/>
    <property type="match status" value="1"/>
</dbReference>
<evidence type="ECO:0000256" key="7">
    <source>
        <dbReference type="ARBA" id="ARBA00022927"/>
    </source>
</evidence>
<protein>
    <recommendedName>
        <fullName evidence="10">Dynein light chain</fullName>
    </recommendedName>
</protein>
<dbReference type="PANTHER" id="PTHR11886:SF35">
    <property type="entry name" value="DYNEIN LIGHT CHAIN"/>
    <property type="match status" value="1"/>
</dbReference>
<evidence type="ECO:0000256" key="9">
    <source>
        <dbReference type="ARBA" id="ARBA00023242"/>
    </source>
</evidence>
<organism evidence="11 12">
    <name type="scientific">Panagrellus redivivus</name>
    <name type="common">Microworm</name>
    <dbReference type="NCBI Taxonomy" id="6233"/>
    <lineage>
        <taxon>Eukaryota</taxon>
        <taxon>Metazoa</taxon>
        <taxon>Ecdysozoa</taxon>
        <taxon>Nematoda</taxon>
        <taxon>Chromadorea</taxon>
        <taxon>Rhabditida</taxon>
        <taxon>Tylenchina</taxon>
        <taxon>Panagrolaimomorpha</taxon>
        <taxon>Panagrolaimoidea</taxon>
        <taxon>Panagrolaimidae</taxon>
        <taxon>Panagrellus</taxon>
    </lineage>
</organism>
<evidence type="ECO:0000256" key="2">
    <source>
        <dbReference type="ARBA" id="ARBA00004245"/>
    </source>
</evidence>
<dbReference type="GO" id="GO:0015031">
    <property type="term" value="P:protein transport"/>
    <property type="evidence" value="ECO:0007669"/>
    <property type="project" value="UniProtKB-KW"/>
</dbReference>
<keyword evidence="8 10" id="KW-0206">Cytoskeleton</keyword>
<dbReference type="PANTHER" id="PTHR11886">
    <property type="entry name" value="DYNEIN LIGHT CHAIN"/>
    <property type="match status" value="1"/>
</dbReference>
<dbReference type="Pfam" id="PF01221">
    <property type="entry name" value="Dynein_light"/>
    <property type="match status" value="1"/>
</dbReference>
<evidence type="ECO:0000256" key="8">
    <source>
        <dbReference type="ARBA" id="ARBA00023212"/>
    </source>
</evidence>
<evidence type="ECO:0000256" key="5">
    <source>
        <dbReference type="ARBA" id="ARBA00022701"/>
    </source>
</evidence>
<evidence type="ECO:0000256" key="4">
    <source>
        <dbReference type="ARBA" id="ARBA00022490"/>
    </source>
</evidence>
<dbReference type="GO" id="GO:0005874">
    <property type="term" value="C:microtubule"/>
    <property type="evidence" value="ECO:0007669"/>
    <property type="project" value="UniProtKB-KW"/>
</dbReference>